<feature type="transmembrane region" description="Helical" evidence="1">
    <location>
        <begin position="208"/>
        <end position="230"/>
    </location>
</feature>
<evidence type="ECO:0000256" key="1">
    <source>
        <dbReference type="SAM" id="Phobius"/>
    </source>
</evidence>
<keyword evidence="3" id="KW-1185">Reference proteome</keyword>
<keyword evidence="1" id="KW-0812">Transmembrane</keyword>
<evidence type="ECO:0000313" key="2">
    <source>
        <dbReference type="EMBL" id="AXE39509.1"/>
    </source>
</evidence>
<sequence length="254" mass="25935">MNPLHVKCPGMDDTADHPGQPGILPAGTVLLIAGLLGAALLAANSDIALADDLDAVARKVDEDGNRAFYTFIVFWAMMIGLACAGLASVAALLARSGGAARGLGAAAATLAGIAGAVLVMVPVFYSALVNEWDPDIKDGSLTTGGYAVDVLESIPFGASQAGIGILLVGLVMLAAAFFASDEMNGAIGIPPLILSFFMIAVLEEGRGVSNFMVPLAALIVGAPVTWYGWAMRRGGRTTPRRPLGPTPPAPPAQR</sequence>
<dbReference type="Proteomes" id="UP000251995">
    <property type="component" value="Chromosome"/>
</dbReference>
<feature type="transmembrane region" description="Helical" evidence="1">
    <location>
        <begin position="68"/>
        <end position="93"/>
    </location>
</feature>
<feature type="transmembrane region" description="Helical" evidence="1">
    <location>
        <begin position="21"/>
        <end position="43"/>
    </location>
</feature>
<evidence type="ECO:0000313" key="3">
    <source>
        <dbReference type="Proteomes" id="UP000251995"/>
    </source>
</evidence>
<accession>A0A344UW61</accession>
<dbReference type="AlphaFoldDB" id="A0A344UW61"/>
<gene>
    <name evidence="2" type="ORF">JS278_02368</name>
</gene>
<feature type="transmembrane region" description="Helical" evidence="1">
    <location>
        <begin position="158"/>
        <end position="178"/>
    </location>
</feature>
<organism evidence="2 3">
    <name type="scientific">Acidipropionibacterium virtanenii</name>
    <dbReference type="NCBI Taxonomy" id="2057246"/>
    <lineage>
        <taxon>Bacteria</taxon>
        <taxon>Bacillati</taxon>
        <taxon>Actinomycetota</taxon>
        <taxon>Actinomycetes</taxon>
        <taxon>Propionibacteriales</taxon>
        <taxon>Propionibacteriaceae</taxon>
        <taxon>Acidipropionibacterium</taxon>
    </lineage>
</organism>
<keyword evidence="1" id="KW-0472">Membrane</keyword>
<keyword evidence="1" id="KW-1133">Transmembrane helix</keyword>
<protein>
    <submittedName>
        <fullName evidence="2">Uncharacterized protein</fullName>
    </submittedName>
</protein>
<feature type="transmembrane region" description="Helical" evidence="1">
    <location>
        <begin position="185"/>
        <end position="202"/>
    </location>
</feature>
<reference evidence="2 3" key="1">
    <citation type="submission" date="2017-12" db="EMBL/GenBank/DDBJ databases">
        <title>The whole genome sequence of the Acidipropionibacterium virtanenii sp. nov. type strain JS278.</title>
        <authorList>
            <person name="Laine P."/>
            <person name="Deptula P."/>
            <person name="Varmanen P."/>
            <person name="Auvinen P."/>
        </authorList>
    </citation>
    <scope>NUCLEOTIDE SEQUENCE [LARGE SCALE GENOMIC DNA]</scope>
    <source>
        <strain evidence="2 3">JS278</strain>
    </source>
</reference>
<dbReference type="KEGG" id="acij:JS278_02368"/>
<dbReference type="EMBL" id="CP025198">
    <property type="protein sequence ID" value="AXE39509.1"/>
    <property type="molecule type" value="Genomic_DNA"/>
</dbReference>
<name>A0A344UW61_9ACTN</name>
<feature type="transmembrane region" description="Helical" evidence="1">
    <location>
        <begin position="105"/>
        <end position="125"/>
    </location>
</feature>
<proteinExistence type="predicted"/>